<dbReference type="HOGENOM" id="CLU_1523133_0_0_0"/>
<organism evidence="2 3">
    <name type="scientific">Herpetosiphon aurantiacus (strain ATCC 23779 / DSM 785 / 114-95)</name>
    <dbReference type="NCBI Taxonomy" id="316274"/>
    <lineage>
        <taxon>Bacteria</taxon>
        <taxon>Bacillati</taxon>
        <taxon>Chloroflexota</taxon>
        <taxon>Chloroflexia</taxon>
        <taxon>Herpetosiphonales</taxon>
        <taxon>Herpetosiphonaceae</taxon>
        <taxon>Herpetosiphon</taxon>
    </lineage>
</organism>
<dbReference type="BioCyc" id="HAUR316274:GHYA-4536-MONOMER"/>
<evidence type="ECO:0000256" key="1">
    <source>
        <dbReference type="SAM" id="Phobius"/>
    </source>
</evidence>
<feature type="transmembrane region" description="Helical" evidence="1">
    <location>
        <begin position="42"/>
        <end position="63"/>
    </location>
</feature>
<dbReference type="AlphaFoldDB" id="A9AZQ9"/>
<dbReference type="Proteomes" id="UP000000787">
    <property type="component" value="Chromosome"/>
</dbReference>
<gene>
    <name evidence="2" type="ordered locus">Haur_4481</name>
</gene>
<keyword evidence="3" id="KW-1185">Reference proteome</keyword>
<evidence type="ECO:0000313" key="3">
    <source>
        <dbReference type="Proteomes" id="UP000000787"/>
    </source>
</evidence>
<keyword evidence="1" id="KW-1133">Transmembrane helix</keyword>
<proteinExistence type="predicted"/>
<protein>
    <submittedName>
        <fullName evidence="2">Uncharacterized protein</fullName>
    </submittedName>
</protein>
<name>A9AZQ9_HERA2</name>
<dbReference type="STRING" id="316274.Haur_4481"/>
<reference evidence="2 3" key="1">
    <citation type="journal article" date="2011" name="Stand. Genomic Sci.">
        <title>Complete genome sequence of the filamentous gliding predatory bacterium Herpetosiphon aurantiacus type strain (114-95(T)).</title>
        <authorList>
            <person name="Kiss H."/>
            <person name="Nett M."/>
            <person name="Domin N."/>
            <person name="Martin K."/>
            <person name="Maresca J.A."/>
            <person name="Copeland A."/>
            <person name="Lapidus A."/>
            <person name="Lucas S."/>
            <person name="Berry K.W."/>
            <person name="Glavina Del Rio T."/>
            <person name="Dalin E."/>
            <person name="Tice H."/>
            <person name="Pitluck S."/>
            <person name="Richardson P."/>
            <person name="Bruce D."/>
            <person name="Goodwin L."/>
            <person name="Han C."/>
            <person name="Detter J.C."/>
            <person name="Schmutz J."/>
            <person name="Brettin T."/>
            <person name="Land M."/>
            <person name="Hauser L."/>
            <person name="Kyrpides N.C."/>
            <person name="Ivanova N."/>
            <person name="Goker M."/>
            <person name="Woyke T."/>
            <person name="Klenk H.P."/>
            <person name="Bryant D.A."/>
        </authorList>
    </citation>
    <scope>NUCLEOTIDE SEQUENCE [LARGE SCALE GENOMIC DNA]</scope>
    <source>
        <strain evidence="3">ATCC 23779 / DSM 785 / 114-95</strain>
    </source>
</reference>
<sequence>MRSFTERILAIATGFLIFASYSVEFTKTDQSATSYLITYNNAINFPIIIVLYLLTAALFFKLIPWPKIKMLAIFALTLGNLVFFPRLIRQEFRLNDTHLTIVSSGFVEAYPWADLQSIIIYKQKSGRSTITYWKMTDTNGNVIDDELENSLMAQSREITEQFATSHGVTFDNQLHP</sequence>
<evidence type="ECO:0000313" key="2">
    <source>
        <dbReference type="EMBL" id="ABX07113.1"/>
    </source>
</evidence>
<dbReference type="EMBL" id="CP000875">
    <property type="protein sequence ID" value="ABX07113.1"/>
    <property type="molecule type" value="Genomic_DNA"/>
</dbReference>
<keyword evidence="1" id="KW-0472">Membrane</keyword>
<dbReference type="KEGG" id="hau:Haur_4481"/>
<accession>A9AZQ9</accession>
<feature type="transmembrane region" description="Helical" evidence="1">
    <location>
        <begin position="70"/>
        <end position="88"/>
    </location>
</feature>
<keyword evidence="1" id="KW-0812">Transmembrane</keyword>
<dbReference type="InParanoid" id="A9AZQ9"/>